<dbReference type="GO" id="GO:0000155">
    <property type="term" value="F:phosphorelay sensor kinase activity"/>
    <property type="evidence" value="ECO:0007669"/>
    <property type="project" value="InterPro"/>
</dbReference>
<feature type="domain" description="GAF" evidence="10">
    <location>
        <begin position="366"/>
        <end position="513"/>
    </location>
</feature>
<accession>A0A3M8AHX2</accession>
<dbReference type="AlphaFoldDB" id="A0A3M8AHX2"/>
<feature type="region of interest" description="Disordered" evidence="9">
    <location>
        <begin position="92"/>
        <end position="120"/>
    </location>
</feature>
<dbReference type="CDD" id="cd16917">
    <property type="entry name" value="HATPase_UhpB-NarQ-NarX-like"/>
    <property type="match status" value="1"/>
</dbReference>
<dbReference type="GO" id="GO:0046983">
    <property type="term" value="F:protein dimerization activity"/>
    <property type="evidence" value="ECO:0007669"/>
    <property type="project" value="InterPro"/>
</dbReference>
<evidence type="ECO:0000256" key="4">
    <source>
        <dbReference type="ARBA" id="ARBA00022679"/>
    </source>
</evidence>
<dbReference type="InterPro" id="IPR036890">
    <property type="entry name" value="HATPase_C_sf"/>
</dbReference>
<dbReference type="PANTHER" id="PTHR24421:SF10">
    <property type="entry name" value="NITRATE_NITRITE SENSOR PROTEIN NARQ"/>
    <property type="match status" value="1"/>
</dbReference>
<dbReference type="Pfam" id="PF01590">
    <property type="entry name" value="GAF"/>
    <property type="match status" value="3"/>
</dbReference>
<keyword evidence="13" id="KW-1185">Reference proteome</keyword>
<dbReference type="SMART" id="SM00387">
    <property type="entry name" value="HATPase_c"/>
    <property type="match status" value="1"/>
</dbReference>
<reference evidence="12 13" key="1">
    <citation type="submission" date="2018-10" db="EMBL/GenBank/DDBJ databases">
        <title>Isolation, diversity and antibacterial activity of antinobacteria from the wheat rhizosphere soil.</title>
        <authorList>
            <person name="Sun T."/>
        </authorList>
    </citation>
    <scope>NUCLEOTIDE SEQUENCE [LARGE SCALE GENOMIC DNA]</scope>
    <source>
        <strain evidence="12 13">SJ-23</strain>
    </source>
</reference>
<evidence type="ECO:0000256" key="5">
    <source>
        <dbReference type="ARBA" id="ARBA00022741"/>
    </source>
</evidence>
<sequence length="716" mass="75875">MQEIFPSTDVIAAELAALRTAAALVARGASPRVVLESVARHVAVAVEADFLEILQFDEHDRPRVIAAWASRGDRVLALERWALDDDRAARRIATTRAPTREDAGDGGPDATSENAGERHGIRSSVGVPVLLQDRVWGAIFVHSIGDQPLPDQTEARLLGLTQLIASAVANSHANTAVEELAADQAALLRVAELVARGAPPVEVFAAVAEELGRVVNAAGAKMLRYEKDGMATFLASWGSLEAGIPAGTRLSITGTSVTGQIFATGRPARVDDYGTATGAIAALQRSAGMRSAVGAPIVVDGGLWGALVVGTVAADPLPPHTEQRITKFADLVAVALSNLEARVALHALADEQAALRRVATVVARGEWDVTSATIVREVALLLEVDGSVLLRYEADETVTVLAAWGSPDMTDYVGQRLAFDGDNPAAQVWRTRRPARQEDFGDARGTLAELTRREGITCVVASPVIVENQLWGAVVVVSTEPEKLPADTEERIGQFTELVATAIGNMKSRLDLIESRARIVQTADLTRRRFERDLHDGIQQRLVSIALDLHGARESLPPELERSRAKLSGVATQLADALEDLRELSRGLHPAILSEGGLEPAIRSLARRSPVPASVRLEHLPRLADPVEVAAYYVVSESLANAGKHAHAALVDITVRCHDGRLEVTVVDDGAGGADPSLGTGLTGLVDRVEALGGSISVRSPKGQGTRLIATLPITG</sequence>
<evidence type="ECO:0000256" key="6">
    <source>
        <dbReference type="ARBA" id="ARBA00022777"/>
    </source>
</evidence>
<evidence type="ECO:0000256" key="1">
    <source>
        <dbReference type="ARBA" id="ARBA00000085"/>
    </source>
</evidence>
<dbReference type="InterPro" id="IPR029016">
    <property type="entry name" value="GAF-like_dom_sf"/>
</dbReference>
<evidence type="ECO:0000256" key="9">
    <source>
        <dbReference type="SAM" id="MobiDB-lite"/>
    </source>
</evidence>
<dbReference type="Pfam" id="PF02518">
    <property type="entry name" value="HATPase_c"/>
    <property type="match status" value="1"/>
</dbReference>
<dbReference type="GO" id="GO:0005524">
    <property type="term" value="F:ATP binding"/>
    <property type="evidence" value="ECO:0007669"/>
    <property type="project" value="UniProtKB-KW"/>
</dbReference>
<dbReference type="Pfam" id="PF07730">
    <property type="entry name" value="HisKA_3"/>
    <property type="match status" value="1"/>
</dbReference>
<dbReference type="InterPro" id="IPR003018">
    <property type="entry name" value="GAF"/>
</dbReference>
<dbReference type="InterPro" id="IPR003594">
    <property type="entry name" value="HATPase_dom"/>
</dbReference>
<dbReference type="Gene3D" id="3.30.565.10">
    <property type="entry name" value="Histidine kinase-like ATPase, C-terminal domain"/>
    <property type="match status" value="1"/>
</dbReference>
<comment type="caution">
    <text evidence="12">The sequence shown here is derived from an EMBL/GenBank/DDBJ whole genome shotgun (WGS) entry which is preliminary data.</text>
</comment>
<dbReference type="SUPFAM" id="SSF55781">
    <property type="entry name" value="GAF domain-like"/>
    <property type="match status" value="3"/>
</dbReference>
<keyword evidence="8" id="KW-0902">Two-component regulatory system</keyword>
<dbReference type="InterPro" id="IPR011712">
    <property type="entry name" value="Sig_transdc_His_kin_sub3_dim/P"/>
</dbReference>
<protein>
    <recommendedName>
        <fullName evidence="2">histidine kinase</fullName>
        <ecNumber evidence="2">2.7.13.3</ecNumber>
    </recommendedName>
</protein>
<evidence type="ECO:0000259" key="10">
    <source>
        <dbReference type="SMART" id="SM00065"/>
    </source>
</evidence>
<comment type="catalytic activity">
    <reaction evidence="1">
        <text>ATP + protein L-histidine = ADP + protein N-phospho-L-histidine.</text>
        <dbReference type="EC" id="2.7.13.3"/>
    </reaction>
</comment>
<dbReference type="InterPro" id="IPR050482">
    <property type="entry name" value="Sensor_HK_TwoCompSys"/>
</dbReference>
<dbReference type="OrthoDB" id="5242012at2"/>
<keyword evidence="4" id="KW-0808">Transferase</keyword>
<dbReference type="RefSeq" id="WP_122936101.1">
    <property type="nucleotide sequence ID" value="NZ_JBHSNT010000049.1"/>
</dbReference>
<dbReference type="SMART" id="SM00065">
    <property type="entry name" value="GAF"/>
    <property type="match status" value="3"/>
</dbReference>
<dbReference type="EMBL" id="RHHB01000006">
    <property type="protein sequence ID" value="RNB50771.1"/>
    <property type="molecule type" value="Genomic_DNA"/>
</dbReference>
<evidence type="ECO:0000256" key="3">
    <source>
        <dbReference type="ARBA" id="ARBA00022553"/>
    </source>
</evidence>
<organism evidence="12 13">
    <name type="scientific">Agromyces tardus</name>
    <dbReference type="NCBI Taxonomy" id="2583849"/>
    <lineage>
        <taxon>Bacteria</taxon>
        <taxon>Bacillati</taxon>
        <taxon>Actinomycetota</taxon>
        <taxon>Actinomycetes</taxon>
        <taxon>Micrococcales</taxon>
        <taxon>Microbacteriaceae</taxon>
        <taxon>Agromyces</taxon>
    </lineage>
</organism>
<dbReference type="Gene3D" id="3.30.450.40">
    <property type="match status" value="3"/>
</dbReference>
<evidence type="ECO:0000256" key="7">
    <source>
        <dbReference type="ARBA" id="ARBA00022840"/>
    </source>
</evidence>
<keyword evidence="3" id="KW-0597">Phosphoprotein</keyword>
<evidence type="ECO:0000313" key="13">
    <source>
        <dbReference type="Proteomes" id="UP000275048"/>
    </source>
</evidence>
<evidence type="ECO:0000313" key="12">
    <source>
        <dbReference type="EMBL" id="RNB50771.1"/>
    </source>
</evidence>
<keyword evidence="6" id="KW-0418">Kinase</keyword>
<name>A0A3M8AHX2_9MICO</name>
<feature type="domain" description="GAF" evidence="10">
    <location>
        <begin position="199"/>
        <end position="346"/>
    </location>
</feature>
<gene>
    <name evidence="12" type="ORF">EDM22_05705</name>
</gene>
<dbReference type="Proteomes" id="UP000275048">
    <property type="component" value="Unassembled WGS sequence"/>
</dbReference>
<dbReference type="SUPFAM" id="SSF55874">
    <property type="entry name" value="ATPase domain of HSP90 chaperone/DNA topoisomerase II/histidine kinase"/>
    <property type="match status" value="1"/>
</dbReference>
<dbReference type="Gene3D" id="1.20.5.1930">
    <property type="match status" value="1"/>
</dbReference>
<feature type="domain" description="GAF" evidence="10">
    <location>
        <begin position="30"/>
        <end position="178"/>
    </location>
</feature>
<dbReference type="EC" id="2.7.13.3" evidence="2"/>
<evidence type="ECO:0000259" key="11">
    <source>
        <dbReference type="SMART" id="SM00387"/>
    </source>
</evidence>
<proteinExistence type="predicted"/>
<evidence type="ECO:0000256" key="8">
    <source>
        <dbReference type="ARBA" id="ARBA00023012"/>
    </source>
</evidence>
<dbReference type="GO" id="GO:0016020">
    <property type="term" value="C:membrane"/>
    <property type="evidence" value="ECO:0007669"/>
    <property type="project" value="InterPro"/>
</dbReference>
<keyword evidence="5" id="KW-0547">Nucleotide-binding</keyword>
<keyword evidence="7" id="KW-0067">ATP-binding</keyword>
<feature type="domain" description="Histidine kinase/HSP90-like ATPase" evidence="11">
    <location>
        <begin position="626"/>
        <end position="716"/>
    </location>
</feature>
<evidence type="ECO:0000256" key="2">
    <source>
        <dbReference type="ARBA" id="ARBA00012438"/>
    </source>
</evidence>
<dbReference type="PANTHER" id="PTHR24421">
    <property type="entry name" value="NITRATE/NITRITE SENSOR PROTEIN NARX-RELATED"/>
    <property type="match status" value="1"/>
</dbReference>